<organism evidence="1 2">
    <name type="scientific">Tetrahymena thermophila (strain SB210)</name>
    <dbReference type="NCBI Taxonomy" id="312017"/>
    <lineage>
        <taxon>Eukaryota</taxon>
        <taxon>Sar</taxon>
        <taxon>Alveolata</taxon>
        <taxon>Ciliophora</taxon>
        <taxon>Intramacronucleata</taxon>
        <taxon>Oligohymenophorea</taxon>
        <taxon>Hymenostomatida</taxon>
        <taxon>Tetrahymenina</taxon>
        <taxon>Tetrahymenidae</taxon>
        <taxon>Tetrahymena</taxon>
    </lineage>
</organism>
<dbReference type="RefSeq" id="XP_001020226.2">
    <property type="nucleotide sequence ID" value="XM_001020226.2"/>
</dbReference>
<name>Q23U00_TETTS</name>
<keyword evidence="2" id="KW-1185">Reference proteome</keyword>
<sequence length="147" mass="16632">MSVLSQTYDEAIDTYNSVFNKSTQTGESQTNLEGEQTTGKRLLAQKSSNLSQHIQKPIFRKNVASFEFDADLRSEFNDSGLVSKEDICSVGIYSFFNGASSKIVERQTRANISKILKFYQYVQESKIVSINQQMISKLLLLQKKILS</sequence>
<proteinExistence type="predicted"/>
<evidence type="ECO:0000313" key="1">
    <source>
        <dbReference type="EMBL" id="EAR99981.2"/>
    </source>
</evidence>
<reference evidence="2" key="1">
    <citation type="journal article" date="2006" name="PLoS Biol.">
        <title>Macronuclear genome sequence of the ciliate Tetrahymena thermophila, a model eukaryote.</title>
        <authorList>
            <person name="Eisen J.A."/>
            <person name="Coyne R.S."/>
            <person name="Wu M."/>
            <person name="Wu D."/>
            <person name="Thiagarajan M."/>
            <person name="Wortman J.R."/>
            <person name="Badger J.H."/>
            <person name="Ren Q."/>
            <person name="Amedeo P."/>
            <person name="Jones K.M."/>
            <person name="Tallon L.J."/>
            <person name="Delcher A.L."/>
            <person name="Salzberg S.L."/>
            <person name="Silva J.C."/>
            <person name="Haas B.J."/>
            <person name="Majoros W.H."/>
            <person name="Farzad M."/>
            <person name="Carlton J.M."/>
            <person name="Smith R.K. Jr."/>
            <person name="Garg J."/>
            <person name="Pearlman R.E."/>
            <person name="Karrer K.M."/>
            <person name="Sun L."/>
            <person name="Manning G."/>
            <person name="Elde N.C."/>
            <person name="Turkewitz A.P."/>
            <person name="Asai D.J."/>
            <person name="Wilkes D.E."/>
            <person name="Wang Y."/>
            <person name="Cai H."/>
            <person name="Collins K."/>
            <person name="Stewart B.A."/>
            <person name="Lee S.R."/>
            <person name="Wilamowska K."/>
            <person name="Weinberg Z."/>
            <person name="Ruzzo W.L."/>
            <person name="Wloga D."/>
            <person name="Gaertig J."/>
            <person name="Frankel J."/>
            <person name="Tsao C.-C."/>
            <person name="Gorovsky M.A."/>
            <person name="Keeling P.J."/>
            <person name="Waller R.F."/>
            <person name="Patron N.J."/>
            <person name="Cherry J.M."/>
            <person name="Stover N.A."/>
            <person name="Krieger C.J."/>
            <person name="del Toro C."/>
            <person name="Ryder H.F."/>
            <person name="Williamson S.C."/>
            <person name="Barbeau R.A."/>
            <person name="Hamilton E.P."/>
            <person name="Orias E."/>
        </authorList>
    </citation>
    <scope>NUCLEOTIDE SEQUENCE [LARGE SCALE GENOMIC DNA]</scope>
    <source>
        <strain evidence="2">SB210</strain>
    </source>
</reference>
<evidence type="ECO:0000313" key="2">
    <source>
        <dbReference type="Proteomes" id="UP000009168"/>
    </source>
</evidence>
<gene>
    <name evidence="1" type="ORF">TTHERM_00961870</name>
</gene>
<protein>
    <submittedName>
        <fullName evidence="1">Transmembrane protein, putative</fullName>
    </submittedName>
</protein>
<accession>Q23U00</accession>
<dbReference type="HOGENOM" id="CLU_1471058_0_0_1"/>
<dbReference type="AlphaFoldDB" id="Q23U00"/>
<dbReference type="GeneID" id="7824793"/>
<keyword evidence="1" id="KW-0472">Membrane</keyword>
<dbReference type="KEGG" id="tet:TTHERM_00961870"/>
<dbReference type="Proteomes" id="UP000009168">
    <property type="component" value="Unassembled WGS sequence"/>
</dbReference>
<dbReference type="InParanoid" id="Q23U00"/>
<keyword evidence="1" id="KW-0812">Transmembrane</keyword>
<dbReference type="EMBL" id="GG662632">
    <property type="protein sequence ID" value="EAR99981.2"/>
    <property type="molecule type" value="Genomic_DNA"/>
</dbReference>